<evidence type="ECO:0000313" key="6">
    <source>
        <dbReference type="EMBL" id="VEG51272.1"/>
    </source>
</evidence>
<keyword evidence="6" id="KW-0238">DNA-binding</keyword>
<dbReference type="GO" id="GO:0005737">
    <property type="term" value="C:cytoplasm"/>
    <property type="evidence" value="ECO:0007669"/>
    <property type="project" value="UniProtKB-SubCell"/>
</dbReference>
<comment type="similarity">
    <text evidence="2">Belongs to the EspG family.</text>
</comment>
<dbReference type="AlphaFoldDB" id="A0A3S4T5E7"/>
<organism evidence="6 7">
    <name type="scientific">Mycolicibacterium aurum</name>
    <name type="common">Mycobacterium aurum</name>
    <dbReference type="NCBI Taxonomy" id="1791"/>
    <lineage>
        <taxon>Bacteria</taxon>
        <taxon>Bacillati</taxon>
        <taxon>Actinomycetota</taxon>
        <taxon>Actinomycetes</taxon>
        <taxon>Mycobacteriales</taxon>
        <taxon>Mycobacteriaceae</taxon>
        <taxon>Mycolicibacterium</taxon>
    </lineage>
</organism>
<reference evidence="6 7" key="1">
    <citation type="submission" date="2018-12" db="EMBL/GenBank/DDBJ databases">
        <authorList>
            <consortium name="Pathogen Informatics"/>
        </authorList>
    </citation>
    <scope>NUCLEOTIDE SEQUENCE [LARGE SCALE GENOMIC DNA]</scope>
    <source>
        <strain evidence="6 7">NCTC10437</strain>
    </source>
</reference>
<dbReference type="RefSeq" id="WP_048632477.1">
    <property type="nucleotide sequence ID" value="NZ_CVQQ01000007.1"/>
</dbReference>
<dbReference type="EMBL" id="LR134356">
    <property type="protein sequence ID" value="VEG51272.1"/>
    <property type="molecule type" value="Genomic_DNA"/>
</dbReference>
<evidence type="ECO:0000256" key="4">
    <source>
        <dbReference type="ARBA" id="ARBA00023186"/>
    </source>
</evidence>
<gene>
    <name evidence="6" type="primary">espG1_2</name>
    <name evidence="6" type="ORF">NCTC10437_00379</name>
</gene>
<feature type="compositionally biased region" description="Basic and acidic residues" evidence="5">
    <location>
        <begin position="283"/>
        <end position="293"/>
    </location>
</feature>
<dbReference type="Proteomes" id="UP000279306">
    <property type="component" value="Chromosome"/>
</dbReference>
<dbReference type="KEGG" id="mauu:NCTC10437_00379"/>
<evidence type="ECO:0000256" key="5">
    <source>
        <dbReference type="SAM" id="MobiDB-lite"/>
    </source>
</evidence>
<evidence type="ECO:0000313" key="7">
    <source>
        <dbReference type="Proteomes" id="UP000279306"/>
    </source>
</evidence>
<name>A0A3S4T5E7_MYCAU</name>
<accession>A0A3S4T5E7</accession>
<evidence type="ECO:0000256" key="3">
    <source>
        <dbReference type="ARBA" id="ARBA00022490"/>
    </source>
</evidence>
<keyword evidence="7" id="KW-1185">Reference proteome</keyword>
<dbReference type="STRING" id="1791.GCA_001049355_02577"/>
<dbReference type="OrthoDB" id="4631918at2"/>
<keyword evidence="4" id="KW-0143">Chaperone</keyword>
<dbReference type="Pfam" id="PF14011">
    <property type="entry name" value="ESX-1_EspG"/>
    <property type="match status" value="1"/>
</dbReference>
<protein>
    <submittedName>
        <fullName evidence="6">Putative DNA-binding protein</fullName>
    </submittedName>
</protein>
<proteinExistence type="inferred from homology"/>
<comment type="subcellular location">
    <subcellularLocation>
        <location evidence="1">Cytoplasm</location>
    </subcellularLocation>
</comment>
<dbReference type="InterPro" id="IPR025734">
    <property type="entry name" value="EspG"/>
</dbReference>
<sequence length="293" mass="31650">MGANAVELTADAAWFLADVLGAGSFPWVLAITPPYSDLAHRETFEEDQTEQLTRMGVMSTAREVDISVARWIRLVCRPTQWLELRFVGDRGAMLRGIVARSAAGTVVALRTGGLITLTEMDIDHPHALVPVLTIGLSGQTPARFESFALPARVGASADDQIRKGASAHDLLDFLGVPSSARPVVVAAFEESRSYVEIVAGAHRDGHRVSTDIGVSIVDTTLGRVLVSPAKAYDGEWISTFAPGIPMAIAAAVERLTAELPDGRWFPDQAVTRDFDEPTSTRTGQREEKCQSRL</sequence>
<dbReference type="GO" id="GO:0003677">
    <property type="term" value="F:DNA binding"/>
    <property type="evidence" value="ECO:0007669"/>
    <property type="project" value="UniProtKB-KW"/>
</dbReference>
<feature type="region of interest" description="Disordered" evidence="5">
    <location>
        <begin position="272"/>
        <end position="293"/>
    </location>
</feature>
<evidence type="ECO:0000256" key="1">
    <source>
        <dbReference type="ARBA" id="ARBA00004496"/>
    </source>
</evidence>
<keyword evidence="3" id="KW-0963">Cytoplasm</keyword>
<evidence type="ECO:0000256" key="2">
    <source>
        <dbReference type="ARBA" id="ARBA00006411"/>
    </source>
</evidence>